<dbReference type="RefSeq" id="WP_346248969.1">
    <property type="nucleotide sequence ID" value="NZ_JBDIZK010000020.1"/>
</dbReference>
<feature type="domain" description="Chromosomal replication initiator DnaA C-terminal" evidence="1">
    <location>
        <begin position="17"/>
        <end position="87"/>
    </location>
</feature>
<dbReference type="InterPro" id="IPR010921">
    <property type="entry name" value="Trp_repressor/repl_initiator"/>
</dbReference>
<keyword evidence="3" id="KW-1185">Reference proteome</keyword>
<name>A0ABV0BIK6_9SPHN</name>
<evidence type="ECO:0000313" key="3">
    <source>
        <dbReference type="Proteomes" id="UP001427805"/>
    </source>
</evidence>
<comment type="caution">
    <text evidence="2">The sequence shown here is derived from an EMBL/GenBank/DDBJ whole genome shotgun (WGS) entry which is preliminary data.</text>
</comment>
<dbReference type="InterPro" id="IPR013159">
    <property type="entry name" value="DnaA_C"/>
</dbReference>
<dbReference type="EMBL" id="JBDIZK010000020">
    <property type="protein sequence ID" value="MEN3749920.1"/>
    <property type="molecule type" value="Genomic_DNA"/>
</dbReference>
<organism evidence="2 3">
    <name type="scientific">Sphingomonas rustica</name>
    <dbReference type="NCBI Taxonomy" id="3103142"/>
    <lineage>
        <taxon>Bacteria</taxon>
        <taxon>Pseudomonadati</taxon>
        <taxon>Pseudomonadota</taxon>
        <taxon>Alphaproteobacteria</taxon>
        <taxon>Sphingomonadales</taxon>
        <taxon>Sphingomonadaceae</taxon>
        <taxon>Sphingomonas</taxon>
    </lineage>
</organism>
<protein>
    <recommendedName>
        <fullName evidence="1">Chromosomal replication initiator DnaA C-terminal domain-containing protein</fullName>
    </recommendedName>
</protein>
<evidence type="ECO:0000259" key="1">
    <source>
        <dbReference type="SMART" id="SM00760"/>
    </source>
</evidence>
<accession>A0ABV0BIK6</accession>
<sequence length="127" mass="13959">MIDRNESPEALAQVANVPIELSRLVFAAAGCSEGVALLRSPGRGEILVGQRHAVAWAARDYLGATYEQIGRAINRDHSVVVRGYNVARRMRKTDPEFRELSNALARTVAGRTVARTAHRRPRREAAA</sequence>
<proteinExistence type="predicted"/>
<dbReference type="SMART" id="SM00760">
    <property type="entry name" value="Bac_DnaA_C"/>
    <property type="match status" value="1"/>
</dbReference>
<dbReference type="SUPFAM" id="SSF48295">
    <property type="entry name" value="TrpR-like"/>
    <property type="match status" value="1"/>
</dbReference>
<dbReference type="Gene3D" id="1.10.1750.10">
    <property type="match status" value="1"/>
</dbReference>
<gene>
    <name evidence="2" type="ORF">TPR58_22295</name>
</gene>
<evidence type="ECO:0000313" key="2">
    <source>
        <dbReference type="EMBL" id="MEN3749920.1"/>
    </source>
</evidence>
<dbReference type="Proteomes" id="UP001427805">
    <property type="component" value="Unassembled WGS sequence"/>
</dbReference>
<reference evidence="2 3" key="1">
    <citation type="submission" date="2024-05" db="EMBL/GenBank/DDBJ databases">
        <title>Sphingomonas sp. HF-S3 16S ribosomal RNA gene Genome sequencing and assembly.</title>
        <authorList>
            <person name="Lee H."/>
        </authorList>
    </citation>
    <scope>NUCLEOTIDE SEQUENCE [LARGE SCALE GENOMIC DNA]</scope>
    <source>
        <strain evidence="2 3">HF-S3</strain>
    </source>
</reference>